<dbReference type="AlphaFoldDB" id="T1JXZ3"/>
<reference evidence="2" key="1">
    <citation type="submission" date="2011-08" db="EMBL/GenBank/DDBJ databases">
        <authorList>
            <person name="Rombauts S."/>
        </authorList>
    </citation>
    <scope>NUCLEOTIDE SEQUENCE</scope>
    <source>
        <strain evidence="2">London</strain>
    </source>
</reference>
<evidence type="ECO:0000313" key="2">
    <source>
        <dbReference type="Proteomes" id="UP000015104"/>
    </source>
</evidence>
<reference evidence="1" key="2">
    <citation type="submission" date="2015-06" db="UniProtKB">
        <authorList>
            <consortium name="EnsemblMetazoa"/>
        </authorList>
    </citation>
    <scope>IDENTIFICATION</scope>
</reference>
<name>T1JXZ3_TETUR</name>
<organism evidence="1 2">
    <name type="scientific">Tetranychus urticae</name>
    <name type="common">Two-spotted spider mite</name>
    <dbReference type="NCBI Taxonomy" id="32264"/>
    <lineage>
        <taxon>Eukaryota</taxon>
        <taxon>Metazoa</taxon>
        <taxon>Ecdysozoa</taxon>
        <taxon>Arthropoda</taxon>
        <taxon>Chelicerata</taxon>
        <taxon>Arachnida</taxon>
        <taxon>Acari</taxon>
        <taxon>Acariformes</taxon>
        <taxon>Trombidiformes</taxon>
        <taxon>Prostigmata</taxon>
        <taxon>Eleutherengona</taxon>
        <taxon>Raphignathae</taxon>
        <taxon>Tetranychoidea</taxon>
        <taxon>Tetranychidae</taxon>
        <taxon>Tetranychus</taxon>
    </lineage>
</organism>
<keyword evidence="2" id="KW-1185">Reference proteome</keyword>
<evidence type="ECO:0000313" key="1">
    <source>
        <dbReference type="EnsemblMetazoa" id="tetur02g13770.1"/>
    </source>
</evidence>
<dbReference type="EnsemblMetazoa" id="tetur02g13770.1">
    <property type="protein sequence ID" value="tetur02g13770.1"/>
    <property type="gene ID" value="tetur02g13770"/>
</dbReference>
<protein>
    <submittedName>
        <fullName evidence="1">Uncharacterized protein</fullName>
    </submittedName>
</protein>
<sequence length="37" mass="4081">MQKCRPLLTLLDIFLKSQSAIKPSASSQAQPHQNGGW</sequence>
<accession>T1JXZ3</accession>
<dbReference type="HOGENOM" id="CLU_3351651_0_0_1"/>
<dbReference type="EMBL" id="CAEY01000835">
    <property type="status" value="NOT_ANNOTATED_CDS"/>
    <property type="molecule type" value="Genomic_DNA"/>
</dbReference>
<dbReference type="Proteomes" id="UP000015104">
    <property type="component" value="Unassembled WGS sequence"/>
</dbReference>
<proteinExistence type="predicted"/>